<organism evidence="2 3">
    <name type="scientific">Halorientalis regularis</name>
    <dbReference type="NCBI Taxonomy" id="660518"/>
    <lineage>
        <taxon>Archaea</taxon>
        <taxon>Methanobacteriati</taxon>
        <taxon>Methanobacteriota</taxon>
        <taxon>Stenosarchaea group</taxon>
        <taxon>Halobacteria</taxon>
        <taxon>Halobacteriales</taxon>
        <taxon>Haloarculaceae</taxon>
        <taxon>Halorientalis</taxon>
    </lineage>
</organism>
<reference evidence="3" key="1">
    <citation type="submission" date="2016-10" db="EMBL/GenBank/DDBJ databases">
        <authorList>
            <person name="Varghese N."/>
            <person name="Submissions S."/>
        </authorList>
    </citation>
    <scope>NUCLEOTIDE SEQUENCE [LARGE SCALE GENOMIC DNA]</scope>
    <source>
        <strain evidence="3">IBRC-M 10760</strain>
    </source>
</reference>
<evidence type="ECO:0000313" key="2">
    <source>
        <dbReference type="EMBL" id="SDF90516.1"/>
    </source>
</evidence>
<dbReference type="Proteomes" id="UP000199076">
    <property type="component" value="Unassembled WGS sequence"/>
</dbReference>
<sequence>MAEESVSVAGTFEHPTREAPEKPTMQLHAEVAAGALRADGDLPFNTDGGGLCSNRLRRISGGPSNDDQLRRL</sequence>
<name>A0A1G7PW82_9EURY</name>
<evidence type="ECO:0000256" key="1">
    <source>
        <dbReference type="SAM" id="MobiDB-lite"/>
    </source>
</evidence>
<accession>A0A1G7PW82</accession>
<dbReference type="RefSeq" id="WP_139171137.1">
    <property type="nucleotide sequence ID" value="NZ_FNBK01000011.1"/>
</dbReference>
<keyword evidence="3" id="KW-1185">Reference proteome</keyword>
<dbReference type="OrthoDB" id="181543at2157"/>
<dbReference type="AlphaFoldDB" id="A0A1G7PW82"/>
<dbReference type="EMBL" id="FNBK01000011">
    <property type="protein sequence ID" value="SDF90516.1"/>
    <property type="molecule type" value="Genomic_DNA"/>
</dbReference>
<protein>
    <submittedName>
        <fullName evidence="2">Uncharacterized protein</fullName>
    </submittedName>
</protein>
<dbReference type="STRING" id="660518.SAMN05216218_11148"/>
<proteinExistence type="predicted"/>
<evidence type="ECO:0000313" key="3">
    <source>
        <dbReference type="Proteomes" id="UP000199076"/>
    </source>
</evidence>
<feature type="region of interest" description="Disordered" evidence="1">
    <location>
        <begin position="1"/>
        <end position="24"/>
    </location>
</feature>
<feature type="region of interest" description="Disordered" evidence="1">
    <location>
        <begin position="39"/>
        <end position="72"/>
    </location>
</feature>
<gene>
    <name evidence="2" type="ORF">SAMN05216218_11148</name>
</gene>